<dbReference type="Gene3D" id="3.80.10.10">
    <property type="entry name" value="Ribonuclease Inhibitor"/>
    <property type="match status" value="1"/>
</dbReference>
<dbReference type="AlphaFoldDB" id="A0A1B8AZT1"/>
<dbReference type="SUPFAM" id="SSF52047">
    <property type="entry name" value="RNI-like"/>
    <property type="match status" value="1"/>
</dbReference>
<evidence type="ECO:0000313" key="1">
    <source>
        <dbReference type="EMBL" id="OBS25998.1"/>
    </source>
</evidence>
<dbReference type="EMBL" id="LYXU01000002">
    <property type="protein sequence ID" value="OBS25998.1"/>
    <property type="molecule type" value="Genomic_DNA"/>
</dbReference>
<evidence type="ECO:0000313" key="2">
    <source>
        <dbReference type="Proteomes" id="UP000091967"/>
    </source>
</evidence>
<gene>
    <name evidence="1" type="ORF">FPOA_06528</name>
</gene>
<comment type="caution">
    <text evidence="1">The sequence shown here is derived from an EMBL/GenBank/DDBJ whole genome shotgun (WGS) entry which is preliminary data.</text>
</comment>
<name>A0A1B8AZT1_FUSPO</name>
<protein>
    <recommendedName>
        <fullName evidence="3">F-box domain-containing protein</fullName>
    </recommendedName>
</protein>
<accession>A0A1B8AZT1</accession>
<dbReference type="Proteomes" id="UP000091967">
    <property type="component" value="Unassembled WGS sequence"/>
</dbReference>
<keyword evidence="2" id="KW-1185">Reference proteome</keyword>
<dbReference type="STRING" id="36050.A0A1B8AZT1"/>
<organism evidence="1 2">
    <name type="scientific">Fusarium poae</name>
    <dbReference type="NCBI Taxonomy" id="36050"/>
    <lineage>
        <taxon>Eukaryota</taxon>
        <taxon>Fungi</taxon>
        <taxon>Dikarya</taxon>
        <taxon>Ascomycota</taxon>
        <taxon>Pezizomycotina</taxon>
        <taxon>Sordariomycetes</taxon>
        <taxon>Hypocreomycetidae</taxon>
        <taxon>Hypocreales</taxon>
        <taxon>Nectriaceae</taxon>
        <taxon>Fusarium</taxon>
    </lineage>
</organism>
<evidence type="ECO:0008006" key="3">
    <source>
        <dbReference type="Google" id="ProtNLM"/>
    </source>
</evidence>
<dbReference type="InterPro" id="IPR032675">
    <property type="entry name" value="LRR_dom_sf"/>
</dbReference>
<proteinExistence type="predicted"/>
<reference evidence="1 2" key="1">
    <citation type="submission" date="2016-06" db="EMBL/GenBank/DDBJ databases">
        <title>Living apart together: crosstalk between the core and supernumerary genomes in a fungal plant pathogen.</title>
        <authorList>
            <person name="Vanheule A."/>
            <person name="Audenaert K."/>
            <person name="Warris S."/>
            <person name="Van De Geest H."/>
            <person name="Schijlen E."/>
            <person name="Hofte M."/>
            <person name="De Saeger S."/>
            <person name="Haesaert G."/>
            <person name="Waalwijk C."/>
            <person name="Van Der Lee T."/>
        </authorList>
    </citation>
    <scope>NUCLEOTIDE SEQUENCE [LARGE SCALE GENOMIC DNA]</scope>
    <source>
        <strain evidence="1 2">2516</strain>
    </source>
</reference>
<sequence>MSFLETLPREVLTQIISYLHDQPIEFPQPRRKHEIFDWNERKYLGSLRSVNSNFYELITPIFFRHMQFSIERDVQPYRLGWLSEEPVLQNLIHFLEFRFEFSTVEYESEDEDTLPRCSNLEILKLDLDSGRYASGISNLQFERWVQDAQDLFRSFCMAAYGSGLGKLEELFLHLPISRPSQSLLEGASEAESAATSALFKQLKRLTLFLAITDDDEALDEFAEPPDEFAHNLVSCTYLQELLHLAPNLDQLVIRGMDDPPLTVTPSTLPHCHLRLLKLCNIFIAGETIMAVIKRCKSLEDVNLRNVYLLSGTWERVLTDLSKTSIIAFHIQFCGYAVTSDDSELEDLLFENFHITTDWIEDLKACESVFLQVPGNLRERYGINFDEVAYKAEKPTQTAAKLRHYFEGILMKMEASKGG</sequence>